<keyword evidence="2" id="KW-0964">Secreted</keyword>
<evidence type="ECO:0000256" key="2">
    <source>
        <dbReference type="ARBA" id="ARBA00022525"/>
    </source>
</evidence>
<dbReference type="Gene3D" id="3.30.60.30">
    <property type="match status" value="1"/>
</dbReference>
<feature type="compositionally biased region" description="Gly residues" evidence="4">
    <location>
        <begin position="105"/>
        <end position="119"/>
    </location>
</feature>
<dbReference type="PANTHER" id="PTHR21179">
    <property type="entry name" value="SERINE-TYPE ENDOPEPTIDASE INHIBITOR"/>
    <property type="match status" value="1"/>
</dbReference>
<dbReference type="GO" id="GO:0004867">
    <property type="term" value="F:serine-type endopeptidase inhibitor activity"/>
    <property type="evidence" value="ECO:0007669"/>
    <property type="project" value="InterPro"/>
</dbReference>
<evidence type="ECO:0000256" key="1">
    <source>
        <dbReference type="ARBA" id="ARBA00004613"/>
    </source>
</evidence>
<dbReference type="KEGG" id="foc:113205311"/>
<dbReference type="GO" id="GO:0005576">
    <property type="term" value="C:extracellular region"/>
    <property type="evidence" value="ECO:0007669"/>
    <property type="project" value="UniProtKB-SubCell"/>
</dbReference>
<proteinExistence type="predicted"/>
<keyword evidence="3" id="KW-1015">Disulfide bond</keyword>
<evidence type="ECO:0000256" key="3">
    <source>
        <dbReference type="ARBA" id="ARBA00023157"/>
    </source>
</evidence>
<dbReference type="CDD" id="cd00104">
    <property type="entry name" value="KAZAL_FS"/>
    <property type="match status" value="1"/>
</dbReference>
<dbReference type="RefSeq" id="XP_052123921.1">
    <property type="nucleotide sequence ID" value="XM_052267961.1"/>
</dbReference>
<feature type="compositionally biased region" description="Low complexity" evidence="4">
    <location>
        <begin position="140"/>
        <end position="150"/>
    </location>
</feature>
<evidence type="ECO:0000313" key="8">
    <source>
        <dbReference type="RefSeq" id="XP_052123921.1"/>
    </source>
</evidence>
<sequence>MTSFTLLAAVALGLLVLAEAAPAPWAQFDGQRRGAAGRGGRGGVRPGGPGGRPGGRPAGATDNRFATSWLTSDWEDAGGAGAINGIDLSGNPWLNGQGGIGQGGIGQGGIGQGGNGQGGNAWQNGQGNGNRPGINGQGGNPWQNGQNNGIRPANNGQGGNSWQNGQNNGNRPGTSGQGSNPWQNGQNNGNRPGTSGQGSNPWQNGQGNGQGNNGNLGGAGQQQQARPTQTQRPNTNPSAIQGVRPPSTPRPDCGCQVTGEYNPVCGTDGATYSNQSALRCSRICARSSLAVKHLGACTTPAPTK</sequence>
<feature type="region of interest" description="Disordered" evidence="4">
    <location>
        <begin position="29"/>
        <end position="62"/>
    </location>
</feature>
<keyword evidence="5" id="KW-0732">Signal</keyword>
<dbReference type="InterPro" id="IPR039932">
    <property type="entry name" value="Spink4-like"/>
</dbReference>
<gene>
    <name evidence="8" type="primary">LOC113205311</name>
</gene>
<name>A0A9C6U276_FRAOC</name>
<reference evidence="8" key="1">
    <citation type="submission" date="2025-08" db="UniProtKB">
        <authorList>
            <consortium name="RefSeq"/>
        </authorList>
    </citation>
    <scope>IDENTIFICATION</scope>
    <source>
        <tissue evidence="8">Whole organism</tissue>
    </source>
</reference>
<dbReference type="Proteomes" id="UP000504606">
    <property type="component" value="Unplaced"/>
</dbReference>
<evidence type="ECO:0000256" key="4">
    <source>
        <dbReference type="SAM" id="MobiDB-lite"/>
    </source>
</evidence>
<feature type="compositionally biased region" description="Polar residues" evidence="4">
    <location>
        <begin position="225"/>
        <end position="239"/>
    </location>
</feature>
<dbReference type="OrthoDB" id="6513408at2759"/>
<dbReference type="Pfam" id="PF07648">
    <property type="entry name" value="Kazal_2"/>
    <property type="match status" value="1"/>
</dbReference>
<dbReference type="SUPFAM" id="SSF100895">
    <property type="entry name" value="Kazal-type serine protease inhibitors"/>
    <property type="match status" value="1"/>
</dbReference>
<feature type="chain" id="PRO_5039657398" evidence="5">
    <location>
        <begin position="21"/>
        <end position="304"/>
    </location>
</feature>
<feature type="domain" description="Kazal-like" evidence="6">
    <location>
        <begin position="247"/>
        <end position="299"/>
    </location>
</feature>
<protein>
    <submittedName>
        <fullName evidence="8">Pro-resilin-like isoform X1</fullName>
    </submittedName>
</protein>
<feature type="signal peptide" evidence="5">
    <location>
        <begin position="1"/>
        <end position="20"/>
    </location>
</feature>
<keyword evidence="7" id="KW-1185">Reference proteome</keyword>
<evidence type="ECO:0000259" key="6">
    <source>
        <dbReference type="PROSITE" id="PS51465"/>
    </source>
</evidence>
<feature type="compositionally biased region" description="Low complexity" evidence="4">
    <location>
        <begin position="160"/>
        <end position="170"/>
    </location>
</feature>
<dbReference type="InterPro" id="IPR036058">
    <property type="entry name" value="Kazal_dom_sf"/>
</dbReference>
<dbReference type="PANTHER" id="PTHR21179:SF0">
    <property type="entry name" value="SERINE PROTEASE INHIBITOR KAZAL-TYPE 4"/>
    <property type="match status" value="1"/>
</dbReference>
<dbReference type="SMART" id="SM00280">
    <property type="entry name" value="KAZAL"/>
    <property type="match status" value="1"/>
</dbReference>
<evidence type="ECO:0000256" key="5">
    <source>
        <dbReference type="SAM" id="SignalP"/>
    </source>
</evidence>
<dbReference type="PROSITE" id="PS51465">
    <property type="entry name" value="KAZAL_2"/>
    <property type="match status" value="1"/>
</dbReference>
<feature type="compositionally biased region" description="Gly residues" evidence="4">
    <location>
        <begin position="36"/>
        <end position="57"/>
    </location>
</feature>
<organism evidence="7 8">
    <name type="scientific">Frankliniella occidentalis</name>
    <name type="common">Western flower thrips</name>
    <name type="synonym">Euthrips occidentalis</name>
    <dbReference type="NCBI Taxonomy" id="133901"/>
    <lineage>
        <taxon>Eukaryota</taxon>
        <taxon>Metazoa</taxon>
        <taxon>Ecdysozoa</taxon>
        <taxon>Arthropoda</taxon>
        <taxon>Hexapoda</taxon>
        <taxon>Insecta</taxon>
        <taxon>Pterygota</taxon>
        <taxon>Neoptera</taxon>
        <taxon>Paraneoptera</taxon>
        <taxon>Thysanoptera</taxon>
        <taxon>Terebrantia</taxon>
        <taxon>Thripoidea</taxon>
        <taxon>Thripidae</taxon>
        <taxon>Frankliniella</taxon>
    </lineage>
</organism>
<dbReference type="InterPro" id="IPR002350">
    <property type="entry name" value="Kazal_dom"/>
</dbReference>
<dbReference type="GeneID" id="113205311"/>
<comment type="subcellular location">
    <subcellularLocation>
        <location evidence="1">Secreted</location>
    </subcellularLocation>
</comment>
<feature type="compositionally biased region" description="Polar residues" evidence="4">
    <location>
        <begin position="171"/>
        <end position="194"/>
    </location>
</feature>
<evidence type="ECO:0000313" key="7">
    <source>
        <dbReference type="Proteomes" id="UP000504606"/>
    </source>
</evidence>
<dbReference type="AlphaFoldDB" id="A0A9C6U276"/>
<feature type="region of interest" description="Disordered" evidence="4">
    <location>
        <begin position="105"/>
        <end position="254"/>
    </location>
</feature>
<accession>A0A9C6U276</accession>
<feature type="compositionally biased region" description="Gly residues" evidence="4">
    <location>
        <begin position="126"/>
        <end position="139"/>
    </location>
</feature>
<feature type="compositionally biased region" description="Gly residues" evidence="4">
    <location>
        <begin position="206"/>
        <end position="220"/>
    </location>
</feature>